<keyword evidence="7" id="KW-1185">Reference proteome</keyword>
<dbReference type="InterPro" id="IPR051259">
    <property type="entry name" value="rRNA_Methyltransferase"/>
</dbReference>
<organism evidence="6 7">
    <name type="scientific">Kaistella gelatinilytica</name>
    <dbReference type="NCBI Taxonomy" id="2787636"/>
    <lineage>
        <taxon>Bacteria</taxon>
        <taxon>Pseudomonadati</taxon>
        <taxon>Bacteroidota</taxon>
        <taxon>Flavobacteriia</taxon>
        <taxon>Flavobacteriales</taxon>
        <taxon>Weeksellaceae</taxon>
        <taxon>Chryseobacterium group</taxon>
        <taxon>Kaistella</taxon>
    </lineage>
</organism>
<protein>
    <submittedName>
        <fullName evidence="6">RNA methyltransferase</fullName>
    </submittedName>
</protein>
<dbReference type="InterPro" id="IPR001537">
    <property type="entry name" value="SpoU_MeTrfase"/>
</dbReference>
<evidence type="ECO:0000256" key="2">
    <source>
        <dbReference type="ARBA" id="ARBA00022603"/>
    </source>
</evidence>
<dbReference type="PANTHER" id="PTHR43191">
    <property type="entry name" value="RRNA METHYLTRANSFERASE 3"/>
    <property type="match status" value="1"/>
</dbReference>
<evidence type="ECO:0000313" key="7">
    <source>
        <dbReference type="Proteomes" id="UP000660070"/>
    </source>
</evidence>
<dbReference type="Gene3D" id="3.30.1330.30">
    <property type="match status" value="1"/>
</dbReference>
<evidence type="ECO:0000256" key="1">
    <source>
        <dbReference type="ARBA" id="ARBA00007228"/>
    </source>
</evidence>
<dbReference type="InterPro" id="IPR053888">
    <property type="entry name" value="MRM3-like_sub_bind"/>
</dbReference>
<keyword evidence="3" id="KW-0808">Transferase</keyword>
<evidence type="ECO:0000259" key="5">
    <source>
        <dbReference type="Pfam" id="PF22435"/>
    </source>
</evidence>
<dbReference type="CDD" id="cd18104">
    <property type="entry name" value="SpoU-like_RNA-MTase"/>
    <property type="match status" value="1"/>
</dbReference>
<dbReference type="RefSeq" id="WP_196080575.1">
    <property type="nucleotide sequence ID" value="NZ_JADPVI010000004.1"/>
</dbReference>
<dbReference type="Pfam" id="PF22435">
    <property type="entry name" value="MRM3-like_sub_bind"/>
    <property type="match status" value="1"/>
</dbReference>
<dbReference type="EMBL" id="JADPVI010000004">
    <property type="protein sequence ID" value="MBF8458104.1"/>
    <property type="molecule type" value="Genomic_DNA"/>
</dbReference>
<dbReference type="InterPro" id="IPR029064">
    <property type="entry name" value="Ribosomal_eL30-like_sf"/>
</dbReference>
<dbReference type="GO" id="GO:0032259">
    <property type="term" value="P:methylation"/>
    <property type="evidence" value="ECO:0007669"/>
    <property type="project" value="UniProtKB-KW"/>
</dbReference>
<dbReference type="SUPFAM" id="SSF55315">
    <property type="entry name" value="L30e-like"/>
    <property type="match status" value="1"/>
</dbReference>
<dbReference type="PANTHER" id="PTHR43191:SF2">
    <property type="entry name" value="RRNA METHYLTRANSFERASE 3, MITOCHONDRIAL"/>
    <property type="match status" value="1"/>
</dbReference>
<comment type="similarity">
    <text evidence="1">Belongs to the class IV-like SAM-binding methyltransferase superfamily. RNA methyltransferase TrmH family.</text>
</comment>
<gene>
    <name evidence="6" type="ORF">IV494_13050</name>
</gene>
<name>A0ABS0FEG3_9FLAO</name>
<accession>A0ABS0FEG3</accession>
<dbReference type="InterPro" id="IPR029026">
    <property type="entry name" value="tRNA_m1G_MTases_N"/>
</dbReference>
<feature type="domain" description="tRNA/rRNA methyltransferase SpoU type" evidence="4">
    <location>
        <begin position="109"/>
        <end position="247"/>
    </location>
</feature>
<dbReference type="SUPFAM" id="SSF75217">
    <property type="entry name" value="alpha/beta knot"/>
    <property type="match status" value="1"/>
</dbReference>
<evidence type="ECO:0000313" key="6">
    <source>
        <dbReference type="EMBL" id="MBF8458104.1"/>
    </source>
</evidence>
<dbReference type="Pfam" id="PF00588">
    <property type="entry name" value="SpoU_methylase"/>
    <property type="match status" value="1"/>
</dbReference>
<reference evidence="6 7" key="1">
    <citation type="submission" date="2020-11" db="EMBL/GenBank/DDBJ databases">
        <title>Kaistella gelatinilytica sp. nov., a flavobacterium isolated from Antarctic Soil.</title>
        <authorList>
            <person name="Li J."/>
        </authorList>
    </citation>
    <scope>NUCLEOTIDE SEQUENCE [LARGE SCALE GENOMIC DNA]</scope>
    <source>
        <strain evidence="6 7">G5-32</strain>
    </source>
</reference>
<dbReference type="Gene3D" id="3.40.1280.10">
    <property type="match status" value="1"/>
</dbReference>
<evidence type="ECO:0000256" key="3">
    <source>
        <dbReference type="ARBA" id="ARBA00022679"/>
    </source>
</evidence>
<keyword evidence="2 6" id="KW-0489">Methyltransferase</keyword>
<sequence length="258" mass="29205">MLIESTNNEKVKNLTRLLTDNRFRKNSGFFAVEGKQENQRALNFAHQAEEFFICESIFDDDFPKGKVTLVSEKVYEKLAYRGSSEGIIGIYKTKTEDLNKFQPKENASLIIVESIEKPGNLGAILRSCEAFGIDALIVTDPKTDFYNPNVIRSSVGCLFGMNIFQSNNDELFQFLQKNGFKIFTTLMDESAEDLYKRDFNQRTALLFGTEHSGLSDFWIGKGENTLIPMSGSIDSLNLSNAVAISCYEMLRQQLAKYD</sequence>
<dbReference type="Proteomes" id="UP000660070">
    <property type="component" value="Unassembled WGS sequence"/>
</dbReference>
<dbReference type="GO" id="GO:0008168">
    <property type="term" value="F:methyltransferase activity"/>
    <property type="evidence" value="ECO:0007669"/>
    <property type="project" value="UniProtKB-KW"/>
</dbReference>
<dbReference type="InterPro" id="IPR029028">
    <property type="entry name" value="Alpha/beta_knot_MTases"/>
</dbReference>
<evidence type="ECO:0000259" key="4">
    <source>
        <dbReference type="Pfam" id="PF00588"/>
    </source>
</evidence>
<comment type="caution">
    <text evidence="6">The sequence shown here is derived from an EMBL/GenBank/DDBJ whole genome shotgun (WGS) entry which is preliminary data.</text>
</comment>
<proteinExistence type="inferred from homology"/>
<feature type="domain" description="MRM3-like substrate binding" evidence="5">
    <location>
        <begin position="8"/>
        <end position="89"/>
    </location>
</feature>